<keyword evidence="2" id="KW-0285">Flavoprotein</keyword>
<proteinExistence type="inferred from homology"/>
<sequence length="408" mass="45831">MTIAGKRVLFVGGSFGGLASMKYFIKQFLETKATTNIELFLLEPRAGFINVLGIPLAIVSPKFAAESYLNVEGFNFKFSKVESNDAILTEKILNAKPNQEFPDNLKLTYIQGKCVSFIDNHNINYQLTDGEDIRQLSFDYCVFSTGRKRAWPFDPLGYTQEQFVKEMGDTQEKIEKAKTISVIGAGALGIEIAGELKEEYPDKKIILIHPHPFIPPETYAAKTFKEGTEKQVRNLGIDLQLNTRIAKEEDNGDLLTTKGDMIKSELNFWCNFHTNNIQPLLPYFQDSVVDKKGEVIVDEKMLIKGSTNVFAIGDIINLPIIKTAGGAYRQGEVASGTIFNILVKGEEKYEQIDLKTWPHAMTVVVGRGKSITQYNADGDGEVQLDNQEVLDFYQDYCNTRTRTLMNLD</sequence>
<dbReference type="PRINTS" id="PR00368">
    <property type="entry name" value="FADPNR"/>
</dbReference>
<dbReference type="Gene3D" id="3.50.50.100">
    <property type="match status" value="1"/>
</dbReference>
<keyword evidence="3" id="KW-0274">FAD</keyword>
<dbReference type="InterPro" id="IPR036188">
    <property type="entry name" value="FAD/NAD-bd_sf"/>
</dbReference>
<dbReference type="PANTHER" id="PTHR43735">
    <property type="entry name" value="APOPTOSIS-INDUCING FACTOR 1"/>
    <property type="match status" value="1"/>
</dbReference>
<name>A0A1E3PA50_WICAA</name>
<keyword evidence="4" id="KW-0560">Oxidoreductase</keyword>
<dbReference type="InterPro" id="IPR023753">
    <property type="entry name" value="FAD/NAD-binding_dom"/>
</dbReference>
<reference evidence="6 7" key="1">
    <citation type="journal article" date="2016" name="Proc. Natl. Acad. Sci. U.S.A.">
        <title>Comparative genomics of biotechnologically important yeasts.</title>
        <authorList>
            <person name="Riley R."/>
            <person name="Haridas S."/>
            <person name="Wolfe K.H."/>
            <person name="Lopes M.R."/>
            <person name="Hittinger C.T."/>
            <person name="Goeker M."/>
            <person name="Salamov A.A."/>
            <person name="Wisecaver J.H."/>
            <person name="Long T.M."/>
            <person name="Calvey C.H."/>
            <person name="Aerts A.L."/>
            <person name="Barry K.W."/>
            <person name="Choi C."/>
            <person name="Clum A."/>
            <person name="Coughlan A.Y."/>
            <person name="Deshpande S."/>
            <person name="Douglass A.P."/>
            <person name="Hanson S.J."/>
            <person name="Klenk H.-P."/>
            <person name="LaButti K.M."/>
            <person name="Lapidus A."/>
            <person name="Lindquist E.A."/>
            <person name="Lipzen A.M."/>
            <person name="Meier-Kolthoff J.P."/>
            <person name="Ohm R.A."/>
            <person name="Otillar R.P."/>
            <person name="Pangilinan J.L."/>
            <person name="Peng Y."/>
            <person name="Rokas A."/>
            <person name="Rosa C.A."/>
            <person name="Scheuner C."/>
            <person name="Sibirny A.A."/>
            <person name="Slot J.C."/>
            <person name="Stielow J.B."/>
            <person name="Sun H."/>
            <person name="Kurtzman C.P."/>
            <person name="Blackwell M."/>
            <person name="Grigoriev I.V."/>
            <person name="Jeffries T.W."/>
        </authorList>
    </citation>
    <scope>NUCLEOTIDE SEQUENCE [LARGE SCALE GENOMIC DNA]</scope>
    <source>
        <strain evidence="7">ATCC 58044 / CBS 1984 / NCYC 433 / NRRL Y-366-8</strain>
    </source>
</reference>
<dbReference type="GO" id="GO:0050660">
    <property type="term" value="F:flavin adenine dinucleotide binding"/>
    <property type="evidence" value="ECO:0007669"/>
    <property type="project" value="TreeGrafter"/>
</dbReference>
<dbReference type="GeneID" id="30200218"/>
<dbReference type="SUPFAM" id="SSF51905">
    <property type="entry name" value="FAD/NAD(P)-binding domain"/>
    <property type="match status" value="2"/>
</dbReference>
<dbReference type="Proteomes" id="UP000094112">
    <property type="component" value="Unassembled WGS sequence"/>
</dbReference>
<comment type="similarity">
    <text evidence="1">Belongs to the FAD-dependent oxidoreductase family.</text>
</comment>
<dbReference type="AlphaFoldDB" id="A0A1E3PA50"/>
<dbReference type="GO" id="GO:0004174">
    <property type="term" value="F:electron-transferring-flavoprotein dehydrogenase activity"/>
    <property type="evidence" value="ECO:0007669"/>
    <property type="project" value="TreeGrafter"/>
</dbReference>
<evidence type="ECO:0000313" key="6">
    <source>
        <dbReference type="EMBL" id="ODQ62271.1"/>
    </source>
</evidence>
<dbReference type="OrthoDB" id="202203at2759"/>
<feature type="domain" description="FAD/NAD(P)-binding" evidence="5">
    <location>
        <begin position="7"/>
        <end position="331"/>
    </location>
</feature>
<organism evidence="6 7">
    <name type="scientific">Wickerhamomyces anomalus (strain ATCC 58044 / CBS 1984 / NCYC 433 / NRRL Y-366-8)</name>
    <name type="common">Yeast</name>
    <name type="synonym">Hansenula anomala</name>
    <dbReference type="NCBI Taxonomy" id="683960"/>
    <lineage>
        <taxon>Eukaryota</taxon>
        <taxon>Fungi</taxon>
        <taxon>Dikarya</taxon>
        <taxon>Ascomycota</taxon>
        <taxon>Saccharomycotina</taxon>
        <taxon>Saccharomycetes</taxon>
        <taxon>Phaffomycetales</taxon>
        <taxon>Wickerhamomycetaceae</taxon>
        <taxon>Wickerhamomyces</taxon>
    </lineage>
</organism>
<keyword evidence="7" id="KW-1185">Reference proteome</keyword>
<evidence type="ECO:0000313" key="7">
    <source>
        <dbReference type="Proteomes" id="UP000094112"/>
    </source>
</evidence>
<dbReference type="RefSeq" id="XP_019041478.1">
    <property type="nucleotide sequence ID" value="XM_019182972.1"/>
</dbReference>
<dbReference type="PANTHER" id="PTHR43735:SF3">
    <property type="entry name" value="FERROPTOSIS SUPPRESSOR PROTEIN 1"/>
    <property type="match status" value="1"/>
</dbReference>
<evidence type="ECO:0000256" key="1">
    <source>
        <dbReference type="ARBA" id="ARBA00006442"/>
    </source>
</evidence>
<evidence type="ECO:0000256" key="3">
    <source>
        <dbReference type="ARBA" id="ARBA00022827"/>
    </source>
</evidence>
<protein>
    <recommendedName>
        <fullName evidence="5">FAD/NAD(P)-binding domain-containing protein</fullName>
    </recommendedName>
</protein>
<accession>A0A1E3PA50</accession>
<dbReference type="GO" id="GO:0005737">
    <property type="term" value="C:cytoplasm"/>
    <property type="evidence" value="ECO:0007669"/>
    <property type="project" value="TreeGrafter"/>
</dbReference>
<evidence type="ECO:0000256" key="2">
    <source>
        <dbReference type="ARBA" id="ARBA00022630"/>
    </source>
</evidence>
<dbReference type="STRING" id="683960.A0A1E3PA50"/>
<dbReference type="EMBL" id="KV454208">
    <property type="protein sequence ID" value="ODQ62271.1"/>
    <property type="molecule type" value="Genomic_DNA"/>
</dbReference>
<evidence type="ECO:0000259" key="5">
    <source>
        <dbReference type="Pfam" id="PF07992"/>
    </source>
</evidence>
<gene>
    <name evidence="6" type="ORF">WICANDRAFT_60338</name>
</gene>
<evidence type="ECO:0000256" key="4">
    <source>
        <dbReference type="ARBA" id="ARBA00023002"/>
    </source>
</evidence>
<dbReference type="Pfam" id="PF07992">
    <property type="entry name" value="Pyr_redox_2"/>
    <property type="match status" value="1"/>
</dbReference>